<evidence type="ECO:0000259" key="5">
    <source>
        <dbReference type="Pfam" id="PF00288"/>
    </source>
</evidence>
<keyword evidence="4" id="KW-0067">ATP-binding</keyword>
<dbReference type="EC" id="2.7.1.148" evidence="6"/>
<dbReference type="EMBL" id="UOGC01000105">
    <property type="protein sequence ID" value="VAX20487.1"/>
    <property type="molecule type" value="Genomic_DNA"/>
</dbReference>
<dbReference type="GO" id="GO:0016114">
    <property type="term" value="P:terpenoid biosynthetic process"/>
    <property type="evidence" value="ECO:0007669"/>
    <property type="project" value="InterPro"/>
</dbReference>
<dbReference type="InterPro" id="IPR006204">
    <property type="entry name" value="GHMP_kinase_N_dom"/>
</dbReference>
<dbReference type="InterPro" id="IPR014721">
    <property type="entry name" value="Ribsml_uS5_D2-typ_fold_subgr"/>
</dbReference>
<evidence type="ECO:0000256" key="1">
    <source>
        <dbReference type="ARBA" id="ARBA00022679"/>
    </source>
</evidence>
<name>A0A3B1CUY7_9ZZZZ</name>
<keyword evidence="2" id="KW-0547">Nucleotide-binding</keyword>
<keyword evidence="1 6" id="KW-0808">Transferase</keyword>
<organism evidence="6">
    <name type="scientific">hydrothermal vent metagenome</name>
    <dbReference type="NCBI Taxonomy" id="652676"/>
    <lineage>
        <taxon>unclassified sequences</taxon>
        <taxon>metagenomes</taxon>
        <taxon>ecological metagenomes</taxon>
    </lineage>
</organism>
<dbReference type="GO" id="GO:0005524">
    <property type="term" value="F:ATP binding"/>
    <property type="evidence" value="ECO:0007669"/>
    <property type="project" value="UniProtKB-KW"/>
</dbReference>
<feature type="domain" description="GHMP kinase N-terminal" evidence="5">
    <location>
        <begin position="66"/>
        <end position="143"/>
    </location>
</feature>
<proteinExistence type="inferred from homology"/>
<protein>
    <submittedName>
        <fullName evidence="6">4-diphosphocytidyl-2-C-methyl-D-erythritol kinase</fullName>
        <ecNumber evidence="6">2.7.1.148</ecNumber>
    </submittedName>
</protein>
<gene>
    <name evidence="6" type="ORF">MNBD_NITROSPINAE01-270</name>
</gene>
<dbReference type="SUPFAM" id="SSF55060">
    <property type="entry name" value="GHMP Kinase, C-terminal domain"/>
    <property type="match status" value="1"/>
</dbReference>
<evidence type="ECO:0000256" key="3">
    <source>
        <dbReference type="ARBA" id="ARBA00022777"/>
    </source>
</evidence>
<dbReference type="AlphaFoldDB" id="A0A3B1CUY7"/>
<dbReference type="PANTHER" id="PTHR43527">
    <property type="entry name" value="4-DIPHOSPHOCYTIDYL-2-C-METHYL-D-ERYTHRITOL KINASE, CHLOROPLASTIC"/>
    <property type="match status" value="1"/>
</dbReference>
<evidence type="ECO:0000256" key="2">
    <source>
        <dbReference type="ARBA" id="ARBA00022741"/>
    </source>
</evidence>
<dbReference type="HAMAP" id="MF_00061">
    <property type="entry name" value="IspE"/>
    <property type="match status" value="1"/>
</dbReference>
<dbReference type="InterPro" id="IPR036554">
    <property type="entry name" value="GHMP_kinase_C_sf"/>
</dbReference>
<reference evidence="6" key="1">
    <citation type="submission" date="2018-06" db="EMBL/GenBank/DDBJ databases">
        <authorList>
            <person name="Zhirakovskaya E."/>
        </authorList>
    </citation>
    <scope>NUCLEOTIDE SEQUENCE</scope>
</reference>
<evidence type="ECO:0000256" key="4">
    <source>
        <dbReference type="ARBA" id="ARBA00022840"/>
    </source>
</evidence>
<sequence length="292" mass="31268">MKKTYLSPAKINILLKVTGKKNDGYHEIVTIFQKISLFDKLVFEITDNGKIKLSCDDPDIPTDEGNLVVKAGLALKRLTSQNLGANVKLKKRIPVAAGLGGGSSNAATTLVALNSLWNINAPAEKLAKLALNLGADVPFFLSGPAALACGIGEKLTPILPEKSVSLLLVNPGFGLSAGDAYKEAHFSFEPFSASQSLIEDIKSGNPAKISKHMENDLETWALKKSPKLALLKQQVESTKPAPLKTMVSGSGPTLLAIYECHEQAMEAKKNLQNEAPFLACVKTVTLHNPKPM</sequence>
<dbReference type="PIRSF" id="PIRSF010376">
    <property type="entry name" value="IspE"/>
    <property type="match status" value="1"/>
</dbReference>
<accession>A0A3B1CUY7</accession>
<dbReference type="Gene3D" id="3.30.70.890">
    <property type="entry name" value="GHMP kinase, C-terminal domain"/>
    <property type="match status" value="1"/>
</dbReference>
<dbReference type="Gene3D" id="3.30.230.10">
    <property type="match status" value="1"/>
</dbReference>
<dbReference type="InterPro" id="IPR020568">
    <property type="entry name" value="Ribosomal_Su5_D2-typ_SF"/>
</dbReference>
<dbReference type="SUPFAM" id="SSF54211">
    <property type="entry name" value="Ribosomal protein S5 domain 2-like"/>
    <property type="match status" value="1"/>
</dbReference>
<dbReference type="NCBIfam" id="TIGR00154">
    <property type="entry name" value="ispE"/>
    <property type="match status" value="1"/>
</dbReference>
<keyword evidence="3 6" id="KW-0418">Kinase</keyword>
<dbReference type="InterPro" id="IPR004424">
    <property type="entry name" value="IspE"/>
</dbReference>
<dbReference type="GO" id="GO:0050515">
    <property type="term" value="F:4-(cytidine 5'-diphospho)-2-C-methyl-D-erythritol kinase activity"/>
    <property type="evidence" value="ECO:0007669"/>
    <property type="project" value="UniProtKB-EC"/>
</dbReference>
<dbReference type="Pfam" id="PF00288">
    <property type="entry name" value="GHMP_kinases_N"/>
    <property type="match status" value="1"/>
</dbReference>
<dbReference type="PANTHER" id="PTHR43527:SF2">
    <property type="entry name" value="4-DIPHOSPHOCYTIDYL-2-C-METHYL-D-ERYTHRITOL KINASE, CHLOROPLASTIC"/>
    <property type="match status" value="1"/>
</dbReference>
<evidence type="ECO:0000313" key="6">
    <source>
        <dbReference type="EMBL" id="VAX20487.1"/>
    </source>
</evidence>